<feature type="domain" description="ATPase AAA-type core" evidence="2">
    <location>
        <begin position="226"/>
        <end position="316"/>
    </location>
</feature>
<comment type="caution">
    <text evidence="4">The sequence shown here is derived from an EMBL/GenBank/DDBJ whole genome shotgun (WGS) entry which is preliminary data.</text>
</comment>
<evidence type="ECO:0000259" key="3">
    <source>
        <dbReference type="Pfam" id="PF20469"/>
    </source>
</evidence>
<dbReference type="PANTHER" id="PTHR43581:SF4">
    <property type="entry name" value="ATP_GTP PHOSPHATASE"/>
    <property type="match status" value="1"/>
</dbReference>
<feature type="domain" description="Endonuclease GajA/Old nuclease/RecF-like AAA" evidence="1">
    <location>
        <begin position="1"/>
        <end position="49"/>
    </location>
</feature>
<dbReference type="PANTHER" id="PTHR43581">
    <property type="entry name" value="ATP/GTP PHOSPHATASE"/>
    <property type="match status" value="1"/>
</dbReference>
<dbReference type="EMBL" id="BAAAYN010000022">
    <property type="protein sequence ID" value="GAA3388070.1"/>
    <property type="molecule type" value="Genomic_DNA"/>
</dbReference>
<organism evidence="4 5">
    <name type="scientific">Cryptosporangium minutisporangium</name>
    <dbReference type="NCBI Taxonomy" id="113569"/>
    <lineage>
        <taxon>Bacteria</taxon>
        <taxon>Bacillati</taxon>
        <taxon>Actinomycetota</taxon>
        <taxon>Actinomycetes</taxon>
        <taxon>Cryptosporangiales</taxon>
        <taxon>Cryptosporangiaceae</taxon>
        <taxon>Cryptosporangium</taxon>
    </lineage>
</organism>
<keyword evidence="5" id="KW-1185">Reference proteome</keyword>
<accession>A0ABP6SXU3</accession>
<dbReference type="Gene3D" id="3.40.50.300">
    <property type="entry name" value="P-loop containing nucleotide triphosphate hydrolases"/>
    <property type="match status" value="1"/>
</dbReference>
<dbReference type="Pfam" id="PF20469">
    <property type="entry name" value="OLD-like_TOPRIM"/>
    <property type="match status" value="1"/>
</dbReference>
<dbReference type="InterPro" id="IPR003959">
    <property type="entry name" value="ATPase_AAA_core"/>
</dbReference>
<evidence type="ECO:0000313" key="5">
    <source>
        <dbReference type="Proteomes" id="UP001501676"/>
    </source>
</evidence>
<reference evidence="5" key="1">
    <citation type="journal article" date="2019" name="Int. J. Syst. Evol. Microbiol.">
        <title>The Global Catalogue of Microorganisms (GCM) 10K type strain sequencing project: providing services to taxonomists for standard genome sequencing and annotation.</title>
        <authorList>
            <consortium name="The Broad Institute Genomics Platform"/>
            <consortium name="The Broad Institute Genome Sequencing Center for Infectious Disease"/>
            <person name="Wu L."/>
            <person name="Ma J."/>
        </authorList>
    </citation>
    <scope>NUCLEOTIDE SEQUENCE [LARGE SCALE GENOMIC DNA]</scope>
    <source>
        <strain evidence="5">JCM 9458</strain>
    </source>
</reference>
<evidence type="ECO:0000313" key="4">
    <source>
        <dbReference type="EMBL" id="GAA3388070.1"/>
    </source>
</evidence>
<gene>
    <name evidence="4" type="ORF">GCM10020369_32820</name>
</gene>
<name>A0ABP6SXU3_9ACTN</name>
<dbReference type="Pfam" id="PF13175">
    <property type="entry name" value="AAA_15"/>
    <property type="match status" value="1"/>
</dbReference>
<feature type="domain" description="OLD protein-like TOPRIM" evidence="3">
    <location>
        <begin position="365"/>
        <end position="430"/>
    </location>
</feature>
<dbReference type="SUPFAM" id="SSF52540">
    <property type="entry name" value="P-loop containing nucleoside triphosphate hydrolases"/>
    <property type="match status" value="1"/>
</dbReference>
<dbReference type="InterPro" id="IPR027417">
    <property type="entry name" value="P-loop_NTPase"/>
</dbReference>
<dbReference type="Proteomes" id="UP001501676">
    <property type="component" value="Unassembled WGS sequence"/>
</dbReference>
<dbReference type="InterPro" id="IPR041685">
    <property type="entry name" value="AAA_GajA/Old/RecF-like"/>
</dbReference>
<dbReference type="InterPro" id="IPR034139">
    <property type="entry name" value="TOPRIM_OLD"/>
</dbReference>
<dbReference type="Pfam" id="PF13304">
    <property type="entry name" value="AAA_21"/>
    <property type="match status" value="1"/>
</dbReference>
<proteinExistence type="predicted"/>
<evidence type="ECO:0008006" key="6">
    <source>
        <dbReference type="Google" id="ProtNLM"/>
    </source>
</evidence>
<evidence type="ECO:0000259" key="2">
    <source>
        <dbReference type="Pfam" id="PF13304"/>
    </source>
</evidence>
<protein>
    <recommendedName>
        <fullName evidence="6">ATP-dependent endonuclease</fullName>
    </recommendedName>
</protein>
<sequence>MRIARVAWTNYRRIPDAELMVRDRLMLVGPNDSGKSSVLQALHLCLGAARSELSSAITVRDFTDMTQPLRLSVTLTDLTTDEAAAFPDEVDATGAEDTVTIAVEAMLDAASGEDGFTNDVAESLTVRRFFVDAGHSRGPSRAQLEAISWFFLPASRSLTRELGGQSGMLRALLNSLDLIDEAAQIEAATAALKQAVDQATTVKSLREALASALDNALPRHVQPDDVQISTPMDLGESALSAMSVTIVDGDHLAGLAAQSDGLKALSLLAVLSVAQSGTKIVCVDEPENHLHVTAQRAVIRAFQSSPSQTIMASHSAAMICRLHPCDVVAFGPDRVPRQLAANSTFASATTAAKYWTPALVEALTAHKIFFVEGQSDVIVVETVADLMGLRLDRAGVAIVGLDGGSSFPSAYRLLSTPGFGVPASGMVDEDKRTTWADGLGVDPGALEAQGYLVCQPDLEAMYIDALGVPRVLELLRASPDVKERSILQMSAAASLDEVTADGLAKFCRKYKVPAAVALSQGMTRVDAESMPLLVSHLKAMLG</sequence>
<dbReference type="InterPro" id="IPR051396">
    <property type="entry name" value="Bact_Antivir_Def_Nuclease"/>
</dbReference>
<evidence type="ECO:0000259" key="1">
    <source>
        <dbReference type="Pfam" id="PF13175"/>
    </source>
</evidence>